<evidence type="ECO:0000256" key="8">
    <source>
        <dbReference type="ARBA" id="ARBA00022989"/>
    </source>
</evidence>
<reference evidence="14" key="1">
    <citation type="submission" date="2022-11" db="UniProtKB">
        <authorList>
            <consortium name="WormBaseParasite"/>
        </authorList>
    </citation>
    <scope>IDENTIFICATION</scope>
</reference>
<dbReference type="PANTHER" id="PTHR11893">
    <property type="entry name" value="INNEXIN"/>
    <property type="match status" value="1"/>
</dbReference>
<dbReference type="AlphaFoldDB" id="A0A914WZN8"/>
<dbReference type="WBParaSite" id="PSAMB.scaffold588size46459.g7183.t1">
    <property type="protein sequence ID" value="PSAMB.scaffold588size46459.g7183.t1"/>
    <property type="gene ID" value="PSAMB.scaffold588size46459.g7183"/>
</dbReference>
<keyword evidence="6" id="KW-0303">Gap junction</keyword>
<name>A0A914WZN8_9BILA</name>
<accession>A0A914WZN8</accession>
<evidence type="ECO:0000256" key="5">
    <source>
        <dbReference type="ARBA" id="ARBA00022692"/>
    </source>
</evidence>
<comment type="function">
    <text evidence="12">Structural component of the gap junctions.</text>
</comment>
<dbReference type="Proteomes" id="UP000887566">
    <property type="component" value="Unplaced"/>
</dbReference>
<evidence type="ECO:0000256" key="1">
    <source>
        <dbReference type="ARBA" id="ARBA00004610"/>
    </source>
</evidence>
<evidence type="ECO:0000256" key="7">
    <source>
        <dbReference type="ARBA" id="ARBA00022949"/>
    </source>
</evidence>
<dbReference type="Pfam" id="PF00876">
    <property type="entry name" value="Innexin"/>
    <property type="match status" value="1"/>
</dbReference>
<dbReference type="PANTHER" id="PTHR11893:SF20">
    <property type="entry name" value="INNEXIN-3"/>
    <property type="match status" value="1"/>
</dbReference>
<evidence type="ECO:0000313" key="13">
    <source>
        <dbReference type="Proteomes" id="UP000887566"/>
    </source>
</evidence>
<evidence type="ECO:0000256" key="11">
    <source>
        <dbReference type="ARBA" id="ARBA00023303"/>
    </source>
</evidence>
<keyword evidence="11 12" id="KW-0407">Ion channel</keyword>
<evidence type="ECO:0000256" key="3">
    <source>
        <dbReference type="ARBA" id="ARBA00022448"/>
    </source>
</evidence>
<comment type="similarity">
    <text evidence="12">Belongs to the pannexin family.</text>
</comment>
<keyword evidence="3 12" id="KW-0813">Transport</keyword>
<keyword evidence="13" id="KW-1185">Reference proteome</keyword>
<sequence length="323" mass="37469">MFGIPDLITKAIDNLSGQSTGLDDAVDRLNYLITTFILACFAIIIGTKQHFGQPIQCMTPPEFQSGWNEYVEDYCFIQNTFVFPQDVPLMRPERRPNALYLSYYQWVPFIFLAQALLFYFPNFIWQALQTQTGMDLQTVVAEAKRLRTAFGKDRQEGTVSLMAYIEDCLRCGSRRSKTNDAVWPRFGRSSGTSSASVMYLFIKLCYLTNVVVQFFLINQIIGSNHAFWGWEMLGDVYKGRTTVDSGWFPRVTLCDFVKRENGNTHNHTVQCVLMVNMMNEKLFLFLWFWFLFVALCVLLSLVYLFATLVSSYFRERRVLQYLS</sequence>
<dbReference type="InterPro" id="IPR000990">
    <property type="entry name" value="Innexin"/>
</dbReference>
<keyword evidence="10 12" id="KW-0472">Membrane</keyword>
<keyword evidence="4" id="KW-1003">Cell membrane</keyword>
<protein>
    <recommendedName>
        <fullName evidence="12">Innexin</fullName>
    </recommendedName>
</protein>
<dbReference type="GO" id="GO:0034220">
    <property type="term" value="P:monoatomic ion transmembrane transport"/>
    <property type="evidence" value="ECO:0007669"/>
    <property type="project" value="UniProtKB-KW"/>
</dbReference>
<dbReference type="GO" id="GO:0005886">
    <property type="term" value="C:plasma membrane"/>
    <property type="evidence" value="ECO:0007669"/>
    <property type="project" value="UniProtKB-SubCell"/>
</dbReference>
<dbReference type="PRINTS" id="PR01262">
    <property type="entry name" value="INNEXIN"/>
</dbReference>
<evidence type="ECO:0000256" key="10">
    <source>
        <dbReference type="ARBA" id="ARBA00023136"/>
    </source>
</evidence>
<comment type="subcellular location">
    <subcellularLocation>
        <location evidence="1">Cell junction</location>
        <location evidence="1">Gap junction</location>
    </subcellularLocation>
    <subcellularLocation>
        <location evidence="2 12">Cell membrane</location>
        <topology evidence="2 12">Multi-pass membrane protein</topology>
    </subcellularLocation>
</comment>
<feature type="transmembrane region" description="Helical" evidence="12">
    <location>
        <begin position="29"/>
        <end position="46"/>
    </location>
</feature>
<evidence type="ECO:0000256" key="6">
    <source>
        <dbReference type="ARBA" id="ARBA00022868"/>
    </source>
</evidence>
<evidence type="ECO:0000313" key="14">
    <source>
        <dbReference type="WBParaSite" id="PSAMB.scaffold588size46459.g7183.t1"/>
    </source>
</evidence>
<feature type="transmembrane region" description="Helical" evidence="12">
    <location>
        <begin position="197"/>
        <end position="217"/>
    </location>
</feature>
<dbReference type="GO" id="GO:0005243">
    <property type="term" value="F:gap junction channel activity"/>
    <property type="evidence" value="ECO:0007669"/>
    <property type="project" value="TreeGrafter"/>
</dbReference>
<evidence type="ECO:0000256" key="2">
    <source>
        <dbReference type="ARBA" id="ARBA00004651"/>
    </source>
</evidence>
<dbReference type="PROSITE" id="PS51013">
    <property type="entry name" value="PANNEXIN"/>
    <property type="match status" value="1"/>
</dbReference>
<gene>
    <name evidence="12" type="primary">inx</name>
</gene>
<evidence type="ECO:0000256" key="12">
    <source>
        <dbReference type="RuleBase" id="RU010713"/>
    </source>
</evidence>
<keyword evidence="8 12" id="KW-1133">Transmembrane helix</keyword>
<proteinExistence type="inferred from homology"/>
<feature type="transmembrane region" description="Helical" evidence="12">
    <location>
        <begin position="282"/>
        <end position="306"/>
    </location>
</feature>
<keyword evidence="9 12" id="KW-0406">Ion transport</keyword>
<keyword evidence="5 12" id="KW-0812">Transmembrane</keyword>
<dbReference type="GO" id="GO:0005921">
    <property type="term" value="C:gap junction"/>
    <property type="evidence" value="ECO:0007669"/>
    <property type="project" value="UniProtKB-SubCell"/>
</dbReference>
<feature type="transmembrane region" description="Helical" evidence="12">
    <location>
        <begin position="98"/>
        <end position="120"/>
    </location>
</feature>
<evidence type="ECO:0000256" key="9">
    <source>
        <dbReference type="ARBA" id="ARBA00023065"/>
    </source>
</evidence>
<organism evidence="13 14">
    <name type="scientific">Plectus sambesii</name>
    <dbReference type="NCBI Taxonomy" id="2011161"/>
    <lineage>
        <taxon>Eukaryota</taxon>
        <taxon>Metazoa</taxon>
        <taxon>Ecdysozoa</taxon>
        <taxon>Nematoda</taxon>
        <taxon>Chromadorea</taxon>
        <taxon>Plectida</taxon>
        <taxon>Plectina</taxon>
        <taxon>Plectoidea</taxon>
        <taxon>Plectidae</taxon>
        <taxon>Plectus</taxon>
    </lineage>
</organism>
<evidence type="ECO:0000256" key="4">
    <source>
        <dbReference type="ARBA" id="ARBA00022475"/>
    </source>
</evidence>
<keyword evidence="7" id="KW-0965">Cell junction</keyword>